<reference evidence="2 3" key="1">
    <citation type="submission" date="2017-12" db="EMBL/GenBank/DDBJ databases">
        <title>Gene loss provides genomic basis for host adaptation in cereal stripe rust fungi.</title>
        <authorList>
            <person name="Xia C."/>
        </authorList>
    </citation>
    <scope>NUCLEOTIDE SEQUENCE [LARGE SCALE GENOMIC DNA]</scope>
    <source>
        <strain evidence="2 3">93TX-2</strain>
    </source>
</reference>
<feature type="region of interest" description="Disordered" evidence="1">
    <location>
        <begin position="112"/>
        <end position="186"/>
    </location>
</feature>
<feature type="compositionally biased region" description="Polar residues" evidence="1">
    <location>
        <begin position="366"/>
        <end position="376"/>
    </location>
</feature>
<feature type="compositionally biased region" description="Basic and acidic residues" evidence="1">
    <location>
        <begin position="331"/>
        <end position="344"/>
    </location>
</feature>
<evidence type="ECO:0000313" key="3">
    <source>
        <dbReference type="Proteomes" id="UP000238274"/>
    </source>
</evidence>
<feature type="compositionally biased region" description="Polar residues" evidence="1">
    <location>
        <begin position="168"/>
        <end position="182"/>
    </location>
</feature>
<feature type="compositionally biased region" description="Basic and acidic residues" evidence="1">
    <location>
        <begin position="383"/>
        <end position="395"/>
    </location>
</feature>
<reference evidence="3" key="2">
    <citation type="journal article" date="2018" name="BMC Genomics">
        <title>Genomic insights into host adaptation between the wheat stripe rust pathogen (Puccinia striiformis f. sp. tritici) and the barley stripe rust pathogen (Puccinia striiformis f. sp. hordei).</title>
        <authorList>
            <person name="Xia C."/>
            <person name="Wang M."/>
            <person name="Yin C."/>
            <person name="Cornejo O.E."/>
            <person name="Hulbert S.H."/>
            <person name="Chen X."/>
        </authorList>
    </citation>
    <scope>NUCLEOTIDE SEQUENCE [LARGE SCALE GENOMIC DNA]</scope>
    <source>
        <strain evidence="3">93TX-2</strain>
    </source>
</reference>
<dbReference type="VEuPathDB" id="FungiDB:PSHT_12849"/>
<feature type="compositionally biased region" description="Basic and acidic residues" evidence="1">
    <location>
        <begin position="145"/>
        <end position="165"/>
    </location>
</feature>
<proteinExistence type="predicted"/>
<dbReference type="EMBL" id="PKSM01000242">
    <property type="protein sequence ID" value="POW00860.1"/>
    <property type="molecule type" value="Genomic_DNA"/>
</dbReference>
<dbReference type="AlphaFoldDB" id="A0A2S4UUD1"/>
<organism evidence="2 3">
    <name type="scientific">Puccinia striiformis</name>
    <dbReference type="NCBI Taxonomy" id="27350"/>
    <lineage>
        <taxon>Eukaryota</taxon>
        <taxon>Fungi</taxon>
        <taxon>Dikarya</taxon>
        <taxon>Basidiomycota</taxon>
        <taxon>Pucciniomycotina</taxon>
        <taxon>Pucciniomycetes</taxon>
        <taxon>Pucciniales</taxon>
        <taxon>Pucciniaceae</taxon>
        <taxon>Puccinia</taxon>
    </lineage>
</organism>
<feature type="region of interest" description="Disordered" evidence="1">
    <location>
        <begin position="330"/>
        <end position="398"/>
    </location>
</feature>
<sequence>KLQKVRHIPAEQVHGMQQFRPLELGSSKHCRSQIANYCNSLRRSCVRMFLKLAKPHLLKQLVACYLAFRIAWAQPAFRSIGDSHFIDPNFHPSQEGPCQVFNFRDLLNRKRPSEDQPIRSQPISSSDQRHWTGTGARESPQEVNLDQRNEIPDVAKRQKTVEGGHHGSTISQSNRGRPSPSTDAIHDEIFQPSGLQGPQIHQVGNDSYQPASFSSAPASLLPSLSHDISQRSLIDLEGEHLNSQTPESMFESFSSHGLGTNDDDHDLSWLFEQLRSPQVENIDTQRWSSISNEAHGPPSLAVPELMTRRGHVRLQHDSPSQDDVYNQVHHHQLEDHADKRESHTALDSGHFAPDSRAHSLSDFSEESNGYPTTSSEDPTDEAQDSKHNNKNEDKKLRARSKYTVEEGYRAVPLRRLFFPRKTMDDEFLGRFSKKFSDYLSGMFQVKSVAVQNDAYQVGESCLVMAKNKQLGGYVIRILLDPKIAERTKYGRSPQRSEKFSVQFTKLIRWLLFTNTVVLRRFDRQEAMGEDEFTSHNALIDWLFKEAFHPDHCFPILGTTPNINKFKKGEESGELQKILIGFLSQDLRSKPELKTCLSIIRLYYENFKPEIVDWLGYRDENEFNWKVRSLISNGIESKIVVGRGVDLAEEFLQLGNFEICKLDRFPNSMKPCRHAIKNVAILGAEEQMILDHFDRSFSMNNQPISHYKKQYFGRLPAVLLTDKNKETKISNGFVWVKSRTGSFPRKRIIFSTIHSLLGYLNVCHTKFLQYVGAMEVEVKIDLRRSFIQWIHDILIKPGENTLPLLGDFVLEHPRYLHSLTSYKFHEVQIFLMSYFSDSKSHLRVFQVCLSLIGYWYSNHQTYIFLQLFRDDKDYWDIMIKIFHEY</sequence>
<evidence type="ECO:0000256" key="1">
    <source>
        <dbReference type="SAM" id="MobiDB-lite"/>
    </source>
</evidence>
<feature type="non-terminal residue" evidence="2">
    <location>
        <position position="1"/>
    </location>
</feature>
<evidence type="ECO:0000313" key="2">
    <source>
        <dbReference type="EMBL" id="POW00860.1"/>
    </source>
</evidence>
<gene>
    <name evidence="2" type="ORF">PSHT_12849</name>
</gene>
<dbReference type="Proteomes" id="UP000238274">
    <property type="component" value="Unassembled WGS sequence"/>
</dbReference>
<accession>A0A2S4UUD1</accession>
<keyword evidence="3" id="KW-1185">Reference proteome</keyword>
<dbReference type="VEuPathDB" id="FungiDB:PSTT_12512"/>
<name>A0A2S4UUD1_9BASI</name>
<comment type="caution">
    <text evidence="2">The sequence shown here is derived from an EMBL/GenBank/DDBJ whole genome shotgun (WGS) entry which is preliminary data.</text>
</comment>
<protein>
    <submittedName>
        <fullName evidence="2">Uncharacterized protein</fullName>
    </submittedName>
</protein>
<reference evidence="3" key="3">
    <citation type="journal article" date="2018" name="Mol. Plant Microbe Interact.">
        <title>Genome sequence resources for the wheat stripe rust pathogen (Puccinia striiformis f. sp. tritici) and the barley stripe rust pathogen (Puccinia striiformis f. sp. hordei).</title>
        <authorList>
            <person name="Xia C."/>
            <person name="Wang M."/>
            <person name="Yin C."/>
            <person name="Cornejo O.E."/>
            <person name="Hulbert S.H."/>
            <person name="Chen X."/>
        </authorList>
    </citation>
    <scope>NUCLEOTIDE SEQUENCE [LARGE SCALE GENOMIC DNA]</scope>
    <source>
        <strain evidence="3">93TX-2</strain>
    </source>
</reference>